<evidence type="ECO:0000313" key="4">
    <source>
        <dbReference type="RefSeq" id="XP_031384306.1"/>
    </source>
</evidence>
<evidence type="ECO:0000259" key="2">
    <source>
        <dbReference type="PROSITE" id="PS51903"/>
    </source>
</evidence>
<dbReference type="OrthoDB" id="1872342at2759"/>
<dbReference type="InterPro" id="IPR036628">
    <property type="entry name" value="Clp_N_dom_sf"/>
</dbReference>
<dbReference type="Gene3D" id="3.40.50.300">
    <property type="entry name" value="P-loop containing nucleotide triphosphate hydrolases"/>
    <property type="match status" value="1"/>
</dbReference>
<dbReference type="GeneID" id="116198104"/>
<protein>
    <submittedName>
        <fullName evidence="4">Protein SMAX1-LIKE 4-like</fullName>
    </submittedName>
</protein>
<sequence>MRAGPNWAAQQTLTAEAALVLRHSLGLARRRRHAQLTPLHVAAALLSSKPSLLTKACLQSRNRNLPPPASIAYSMQSRALELCFNVALNRLPTTTSDGPLITQPVPLSNALIAALKRAQAYQRRGCIESQQESQTVVSIKVELGQLIISILDDPSVSRVLREAGFSSIAVKEHIEEYCSNSTTASSVPSEGYGHSPHTFSFHELGIPLSLMRNPEVAEIAKPLSKLNEHFGLNCCEECTSNYETEVHLLKPLPFWLQSMANVPPHKDEVELRKKWTKQCQTLHRDKLSQRPCNYPTSHHGFWAAPNPISLADPPRTPNLSGIKKCVLAGPNLDLLKKSEGKEVNITLSLGDFDSCYKGVEEILRRGDLLRKLQENVPWQSDKFAPIVEALNDLNKSIRRDVWVMLEGDDTVGKRRLGLAIGESLLGSADSVIYFNMRARSYSMRDLFNEMLRRRSRYSEKEKLAVVVIENVDLAGFQFVKFLEKRLETGKFALSSDGREEIGGQVMFILTKGDCSYKGGVMKEISVVQMILKANEAIGHKRKAELGISNTIKKQRIDNKEDPFVGTFDNGSVIYSKIDFSGERSFNAIDLNVEADEEECESEDSSPNSSDLTEETQGLQTFLKSIENRFTFNHSTTRDREMKELFFSKLKGAFSEVYEGENKVQFTVEDSVLDEIVDASGLAVNSLLEKWIREIFQTSLNIVRISGRSGEGVRLCLGDRGEGNLGDGFFNSSLPKKINITFED</sequence>
<reference evidence="4" key="2">
    <citation type="submission" date="2025-08" db="UniProtKB">
        <authorList>
            <consortium name="RefSeq"/>
        </authorList>
    </citation>
    <scope>IDENTIFICATION</scope>
    <source>
        <tissue evidence="4">Leaf</tissue>
    </source>
</reference>
<evidence type="ECO:0000313" key="3">
    <source>
        <dbReference type="Proteomes" id="UP000515151"/>
    </source>
</evidence>
<organism evidence="3 4">
    <name type="scientific">Punica granatum</name>
    <name type="common">Pomegranate</name>
    <dbReference type="NCBI Taxonomy" id="22663"/>
    <lineage>
        <taxon>Eukaryota</taxon>
        <taxon>Viridiplantae</taxon>
        <taxon>Streptophyta</taxon>
        <taxon>Embryophyta</taxon>
        <taxon>Tracheophyta</taxon>
        <taxon>Spermatophyta</taxon>
        <taxon>Magnoliopsida</taxon>
        <taxon>eudicotyledons</taxon>
        <taxon>Gunneridae</taxon>
        <taxon>Pentapetalae</taxon>
        <taxon>rosids</taxon>
        <taxon>malvids</taxon>
        <taxon>Myrtales</taxon>
        <taxon>Lythraceae</taxon>
        <taxon>Punica</taxon>
    </lineage>
</organism>
<reference evidence="3" key="1">
    <citation type="journal article" date="2020" name="Plant Biotechnol. J.">
        <title>The pomegranate (Punica granatum L.) draft genome dissects genetic divergence between soft- and hard-seeded cultivars.</title>
        <authorList>
            <person name="Luo X."/>
            <person name="Li H."/>
            <person name="Wu Z."/>
            <person name="Yao W."/>
            <person name="Zhao P."/>
            <person name="Cao D."/>
            <person name="Yu H."/>
            <person name="Li K."/>
            <person name="Poudel K."/>
            <person name="Zhao D."/>
            <person name="Zhang F."/>
            <person name="Xia X."/>
            <person name="Chen L."/>
            <person name="Wang Q."/>
            <person name="Jing D."/>
            <person name="Cao S."/>
        </authorList>
    </citation>
    <scope>NUCLEOTIDE SEQUENCE [LARGE SCALE GENOMIC DNA]</scope>
    <source>
        <strain evidence="3">cv. Tunisia</strain>
    </source>
</reference>
<dbReference type="PROSITE" id="PS51903">
    <property type="entry name" value="CLP_R"/>
    <property type="match status" value="1"/>
</dbReference>
<keyword evidence="3" id="KW-1185">Reference proteome</keyword>
<name>A0A6P8CSD6_PUNGR</name>
<dbReference type="PANTHER" id="PTHR43572:SF3">
    <property type="entry name" value="PROTEIN SMAX1-LIKE 5"/>
    <property type="match status" value="1"/>
</dbReference>
<dbReference type="InterPro" id="IPR004176">
    <property type="entry name" value="Clp_R_N"/>
</dbReference>
<accession>A0A6P8CSD6</accession>
<dbReference type="Proteomes" id="UP000515151">
    <property type="component" value="Chromosome 2"/>
</dbReference>
<dbReference type="AlphaFoldDB" id="A0A6P8CSD6"/>
<dbReference type="RefSeq" id="XP_031384306.1">
    <property type="nucleotide sequence ID" value="XM_031528446.1"/>
</dbReference>
<gene>
    <name evidence="4" type="primary">LOC116198104</name>
</gene>
<evidence type="ECO:0000256" key="1">
    <source>
        <dbReference type="PROSITE-ProRule" id="PRU01251"/>
    </source>
</evidence>
<dbReference type="Gene3D" id="1.10.1780.10">
    <property type="entry name" value="Clp, N-terminal domain"/>
    <property type="match status" value="1"/>
</dbReference>
<feature type="domain" description="Clp R" evidence="2">
    <location>
        <begin position="9"/>
        <end position="180"/>
    </location>
</feature>
<dbReference type="InterPro" id="IPR051650">
    <property type="entry name" value="SL_signaling_regulator"/>
</dbReference>
<proteinExistence type="predicted"/>
<dbReference type="InterPro" id="IPR027417">
    <property type="entry name" value="P-loop_NTPase"/>
</dbReference>
<dbReference type="PANTHER" id="PTHR43572">
    <property type="entry name" value="CHAPERONE PROTEIN CLPD, CHLOROPLASTIC"/>
    <property type="match status" value="1"/>
</dbReference>
<dbReference type="SUPFAM" id="SSF81923">
    <property type="entry name" value="Double Clp-N motif"/>
    <property type="match status" value="1"/>
</dbReference>
<keyword evidence="1" id="KW-0677">Repeat</keyword>